<name>A0A8H5GCG1_9AGAR</name>
<evidence type="ECO:0000256" key="1">
    <source>
        <dbReference type="SAM" id="Phobius"/>
    </source>
</evidence>
<feature type="transmembrane region" description="Helical" evidence="1">
    <location>
        <begin position="85"/>
        <end position="108"/>
    </location>
</feature>
<dbReference type="OrthoDB" id="2796825at2759"/>
<feature type="transmembrane region" description="Helical" evidence="1">
    <location>
        <begin position="36"/>
        <end position="65"/>
    </location>
</feature>
<keyword evidence="1" id="KW-0812">Transmembrane</keyword>
<accession>A0A8H5GCG1</accession>
<gene>
    <name evidence="2" type="ORF">D9756_002008</name>
</gene>
<sequence length="302" mass="33645">MSSESVQSLTIYRNYEALELMLYNEFRKGDRPRQTVLLFIHSLSIMLCALIDVGICSHFIVSAYIDHNDGLGSPILYRASIVHDIPGYVILDSLVILVLDTLINAMEVWRIWVFWSASPYHLYATGTSFFVFLSALGIETAYFSGCFVIKDLGKISGSVVNALGIAVPIVDTVFSLLAFFLIAGRLYTTRRYLGRLLGTAHRPSVEYTSIMAMLAESYALRAVSSVSYAAVFATSSIQRPALSLFAIMNDHAKVIAYLLVLYRVLSTRAWKQDTVHHLSTLQWNHEQASTVVVSRGPDKALD</sequence>
<comment type="caution">
    <text evidence="2">The sequence shown here is derived from an EMBL/GenBank/DDBJ whole genome shotgun (WGS) entry which is preliminary data.</text>
</comment>
<dbReference type="EMBL" id="JAACJO010000002">
    <property type="protein sequence ID" value="KAF5362343.1"/>
    <property type="molecule type" value="Genomic_DNA"/>
</dbReference>
<feature type="transmembrane region" description="Helical" evidence="1">
    <location>
        <begin position="163"/>
        <end position="187"/>
    </location>
</feature>
<proteinExistence type="predicted"/>
<dbReference type="AlphaFoldDB" id="A0A8H5GCG1"/>
<dbReference type="Proteomes" id="UP000559027">
    <property type="component" value="Unassembled WGS sequence"/>
</dbReference>
<keyword evidence="1" id="KW-0472">Membrane</keyword>
<protein>
    <submittedName>
        <fullName evidence="2">Uncharacterized protein</fullName>
    </submittedName>
</protein>
<feature type="transmembrane region" description="Helical" evidence="1">
    <location>
        <begin position="120"/>
        <end position="143"/>
    </location>
</feature>
<evidence type="ECO:0000313" key="3">
    <source>
        <dbReference type="Proteomes" id="UP000559027"/>
    </source>
</evidence>
<evidence type="ECO:0000313" key="2">
    <source>
        <dbReference type="EMBL" id="KAF5362343.1"/>
    </source>
</evidence>
<keyword evidence="3" id="KW-1185">Reference proteome</keyword>
<organism evidence="2 3">
    <name type="scientific">Leucocoprinus leucothites</name>
    <dbReference type="NCBI Taxonomy" id="201217"/>
    <lineage>
        <taxon>Eukaryota</taxon>
        <taxon>Fungi</taxon>
        <taxon>Dikarya</taxon>
        <taxon>Basidiomycota</taxon>
        <taxon>Agaricomycotina</taxon>
        <taxon>Agaricomycetes</taxon>
        <taxon>Agaricomycetidae</taxon>
        <taxon>Agaricales</taxon>
        <taxon>Agaricineae</taxon>
        <taxon>Agaricaceae</taxon>
        <taxon>Leucocoprinus</taxon>
    </lineage>
</organism>
<keyword evidence="1" id="KW-1133">Transmembrane helix</keyword>
<reference evidence="2 3" key="1">
    <citation type="journal article" date="2020" name="ISME J.">
        <title>Uncovering the hidden diversity of litter-decomposition mechanisms in mushroom-forming fungi.</title>
        <authorList>
            <person name="Floudas D."/>
            <person name="Bentzer J."/>
            <person name="Ahren D."/>
            <person name="Johansson T."/>
            <person name="Persson P."/>
            <person name="Tunlid A."/>
        </authorList>
    </citation>
    <scope>NUCLEOTIDE SEQUENCE [LARGE SCALE GENOMIC DNA]</scope>
    <source>
        <strain evidence="2 3">CBS 146.42</strain>
    </source>
</reference>